<proteinExistence type="predicted"/>
<evidence type="ECO:0000313" key="2">
    <source>
        <dbReference type="EMBL" id="RDX91217.1"/>
    </source>
</evidence>
<feature type="domain" description="Retroviral polymerase SH3-like" evidence="1">
    <location>
        <begin position="93"/>
        <end position="151"/>
    </location>
</feature>
<sequence length="163" mass="19537">MKKELTSPLSEVIIRENLKMKTFRSSMKNMTFFIIFPIQEYLNRMELWKRKISLHEMTKICLMITTILSPFRKKKLIQSDKHSNISYFYPFGCECFILNTKDNLGKFYPKSDKGIFLGYFDASKAYRVYNFRTLIVKEFIHVRLNDSKPNKKLSNLMLFFLQI</sequence>
<gene>
    <name evidence="2" type="ORF">CR513_26833</name>
</gene>
<protein>
    <recommendedName>
        <fullName evidence="1">Retroviral polymerase SH3-like domain-containing protein</fullName>
    </recommendedName>
</protein>
<dbReference type="Proteomes" id="UP000257109">
    <property type="component" value="Unassembled WGS sequence"/>
</dbReference>
<dbReference type="InterPro" id="IPR057670">
    <property type="entry name" value="SH3_retrovirus"/>
</dbReference>
<dbReference type="Pfam" id="PF25597">
    <property type="entry name" value="SH3_retrovirus"/>
    <property type="match status" value="1"/>
</dbReference>
<dbReference type="OrthoDB" id="6732280at2759"/>
<comment type="caution">
    <text evidence="2">The sequence shown here is derived from an EMBL/GenBank/DDBJ whole genome shotgun (WGS) entry which is preliminary data.</text>
</comment>
<feature type="non-terminal residue" evidence="2">
    <location>
        <position position="1"/>
    </location>
</feature>
<reference evidence="2" key="1">
    <citation type="submission" date="2018-05" db="EMBL/GenBank/DDBJ databases">
        <title>Draft genome of Mucuna pruriens seed.</title>
        <authorList>
            <person name="Nnadi N.E."/>
            <person name="Vos R."/>
            <person name="Hasami M.H."/>
            <person name="Devisetty U.K."/>
            <person name="Aguiy J.C."/>
        </authorList>
    </citation>
    <scope>NUCLEOTIDE SEQUENCE [LARGE SCALE GENOMIC DNA]</scope>
    <source>
        <strain evidence="2">JCA_2017</strain>
    </source>
</reference>
<organism evidence="2 3">
    <name type="scientific">Mucuna pruriens</name>
    <name type="common">Velvet bean</name>
    <name type="synonym">Dolichos pruriens</name>
    <dbReference type="NCBI Taxonomy" id="157652"/>
    <lineage>
        <taxon>Eukaryota</taxon>
        <taxon>Viridiplantae</taxon>
        <taxon>Streptophyta</taxon>
        <taxon>Embryophyta</taxon>
        <taxon>Tracheophyta</taxon>
        <taxon>Spermatophyta</taxon>
        <taxon>Magnoliopsida</taxon>
        <taxon>eudicotyledons</taxon>
        <taxon>Gunneridae</taxon>
        <taxon>Pentapetalae</taxon>
        <taxon>rosids</taxon>
        <taxon>fabids</taxon>
        <taxon>Fabales</taxon>
        <taxon>Fabaceae</taxon>
        <taxon>Papilionoideae</taxon>
        <taxon>50 kb inversion clade</taxon>
        <taxon>NPAAA clade</taxon>
        <taxon>indigoferoid/millettioid clade</taxon>
        <taxon>Phaseoleae</taxon>
        <taxon>Mucuna</taxon>
    </lineage>
</organism>
<dbReference type="EMBL" id="QJKJ01005178">
    <property type="protein sequence ID" value="RDX91217.1"/>
    <property type="molecule type" value="Genomic_DNA"/>
</dbReference>
<keyword evidence="3" id="KW-1185">Reference proteome</keyword>
<dbReference type="AlphaFoldDB" id="A0A371GKZ5"/>
<evidence type="ECO:0000313" key="3">
    <source>
        <dbReference type="Proteomes" id="UP000257109"/>
    </source>
</evidence>
<accession>A0A371GKZ5</accession>
<name>A0A371GKZ5_MUCPR</name>
<evidence type="ECO:0000259" key="1">
    <source>
        <dbReference type="Pfam" id="PF25597"/>
    </source>
</evidence>